<dbReference type="AlphaFoldDB" id="A0A4U9XJ88"/>
<gene>
    <name evidence="1" type="ORF">NCTC5386_00924</name>
</gene>
<dbReference type="Proteomes" id="UP000394068">
    <property type="component" value="Unassembled WGS sequence"/>
</dbReference>
<dbReference type="Pfam" id="PF00756">
    <property type="entry name" value="Esterase"/>
    <property type="match status" value="1"/>
</dbReference>
<evidence type="ECO:0000313" key="1">
    <source>
        <dbReference type="EMBL" id="VTS13310.1"/>
    </source>
</evidence>
<dbReference type="PANTHER" id="PTHR48098">
    <property type="entry name" value="ENTEROCHELIN ESTERASE-RELATED"/>
    <property type="match status" value="1"/>
</dbReference>
<dbReference type="InterPro" id="IPR000801">
    <property type="entry name" value="Esterase-like"/>
</dbReference>
<dbReference type="Gene3D" id="3.40.50.1820">
    <property type="entry name" value="alpha/beta hydrolase"/>
    <property type="match status" value="1"/>
</dbReference>
<reference evidence="1 2" key="1">
    <citation type="submission" date="2019-05" db="EMBL/GenBank/DDBJ databases">
        <authorList>
            <consortium name="Pathogen Informatics"/>
        </authorList>
    </citation>
    <scope>NUCLEOTIDE SEQUENCE [LARGE SCALE GENOMIC DNA]</scope>
    <source>
        <strain evidence="1 2">NCTC5386</strain>
    </source>
</reference>
<dbReference type="RefSeq" id="WP_077323272.1">
    <property type="nucleotide sequence ID" value="NZ_CABEHT010000001.1"/>
</dbReference>
<protein>
    <submittedName>
        <fullName evidence="1">Esterase</fullName>
    </submittedName>
</protein>
<dbReference type="SUPFAM" id="SSF53474">
    <property type="entry name" value="alpha/beta-Hydrolases"/>
    <property type="match status" value="1"/>
</dbReference>
<evidence type="ECO:0000313" key="2">
    <source>
        <dbReference type="Proteomes" id="UP000394068"/>
    </source>
</evidence>
<proteinExistence type="predicted"/>
<sequence length="273" mass="31004">MADIFTNLKTHFFALPYTKKKRRVRVLLPNNYSEKNAVNYPVLYMHDGQNLLFDQESFSGSSWKIIESLQAQVFPDIIVVAIDHADTYRLREYAPFPFEKVIPHAVPKDGGNGQDYAKWVVTELKPFIDLNYRTKKDFEHSFLAGSSMGGLITAYTAAQYPNVFGGLGIFSIASWTCEKQLLSFCQNHPLHPKTKLYLQVGTNEGDLANQPSNPQKNQTYITNSLNYYKQILAQGLPISQIDFAIIAGAQHTENVWAQQFPHFLDHLLKSNPT</sequence>
<name>A0A4U9XJ88_9STRE</name>
<dbReference type="InterPro" id="IPR029058">
    <property type="entry name" value="AB_hydrolase_fold"/>
</dbReference>
<organism evidence="1 2">
    <name type="scientific">Streptococcus pseudoporcinus</name>
    <dbReference type="NCBI Taxonomy" id="361101"/>
    <lineage>
        <taxon>Bacteria</taxon>
        <taxon>Bacillati</taxon>
        <taxon>Bacillota</taxon>
        <taxon>Bacilli</taxon>
        <taxon>Lactobacillales</taxon>
        <taxon>Streptococcaceae</taxon>
        <taxon>Streptococcus</taxon>
    </lineage>
</organism>
<dbReference type="EMBL" id="CABEHT010000001">
    <property type="protein sequence ID" value="VTS13310.1"/>
    <property type="molecule type" value="Genomic_DNA"/>
</dbReference>
<dbReference type="PANTHER" id="PTHR48098:SF6">
    <property type="entry name" value="FERRI-BACILLIBACTIN ESTERASE BESA"/>
    <property type="match status" value="1"/>
</dbReference>
<dbReference type="InterPro" id="IPR050583">
    <property type="entry name" value="Mycobacterial_A85_antigen"/>
</dbReference>
<accession>A0A4U9XJ88</accession>